<dbReference type="Proteomes" id="UP000507470">
    <property type="component" value="Unassembled WGS sequence"/>
</dbReference>
<evidence type="ECO:0000313" key="4">
    <source>
        <dbReference type="Proteomes" id="UP000507470"/>
    </source>
</evidence>
<evidence type="ECO:0000256" key="1">
    <source>
        <dbReference type="SAM" id="MobiDB-lite"/>
    </source>
</evidence>
<feature type="domain" description="Mutator-like transposase" evidence="2">
    <location>
        <begin position="312"/>
        <end position="510"/>
    </location>
</feature>
<dbReference type="AlphaFoldDB" id="A0A6J8BE35"/>
<feature type="compositionally biased region" description="Polar residues" evidence="1">
    <location>
        <begin position="62"/>
        <end position="78"/>
    </location>
</feature>
<evidence type="ECO:0000313" key="3">
    <source>
        <dbReference type="EMBL" id="CAC5381671.1"/>
    </source>
</evidence>
<name>A0A6J8BE35_MYTCO</name>
<protein>
    <recommendedName>
        <fullName evidence="2">Mutator-like transposase domain-containing protein</fullName>
    </recommendedName>
</protein>
<accession>A0A6J8BE35</accession>
<sequence>MDNSKSRKRKRGKKSTKDKKSMPLEHKYSLKESDKGSYYNQAHAFEQLETEESSDTDSSTDFGNQSVSFRKLNSSGTCISREESENENSESDQDLNIEWNIERRQSENEESDYDDDNVNDLNDDEEEDEEEDGDEVGEDEANSGVHGRLIIHLKPFQESVLSAAVCRNCHIGSLKLEILPGQRGFCSRLHWICENCHNICEFYSDSNTGYGSGHSKDINRLSVLAMRTVGKSRSALLKFCSIMDLPAPINYKPYRNHTEALKEVAEKTCRDTMLESAEELKKIELFLRMGWRRTMQVCGICGWIIGSCGIHGKVLDYVTLSNECKGCKKWEREGKTNTREFLAWFVKHDKVCTLNHEGSAKTMEAQGAVMLFRRSEEFNGLQYTTFVGDGDSSAYGSVVHVDTHHYGPNIIIQKDDCVGHLQGRMGKHLKRLVDQNKSKKLADGKQMTGKGRLTNKLINSFQVFYGMAIRKNKGDAVAMQKNVMAILFHYSSTKEEPQHQYCPEGELSWCKWQTDKVLGTSSYQSLKNPLSPVLIEMLKPVFEKLSSLQLLKGAEKCLTQNQNESLHHVIWSYLPKGEYHSPSEIQLGVALAVGHFYEGMNNYNSKLFDEMNLKIGINNKSLWMRIDDTRLKHAAYKHSANVK</sequence>
<feature type="region of interest" description="Disordered" evidence="1">
    <location>
        <begin position="1"/>
        <end position="142"/>
    </location>
</feature>
<organism evidence="3 4">
    <name type="scientific">Mytilus coruscus</name>
    <name type="common">Sea mussel</name>
    <dbReference type="NCBI Taxonomy" id="42192"/>
    <lineage>
        <taxon>Eukaryota</taxon>
        <taxon>Metazoa</taxon>
        <taxon>Spiralia</taxon>
        <taxon>Lophotrochozoa</taxon>
        <taxon>Mollusca</taxon>
        <taxon>Bivalvia</taxon>
        <taxon>Autobranchia</taxon>
        <taxon>Pteriomorphia</taxon>
        <taxon>Mytilida</taxon>
        <taxon>Mytiloidea</taxon>
        <taxon>Mytilidae</taxon>
        <taxon>Mytilinae</taxon>
        <taxon>Mytilus</taxon>
    </lineage>
</organism>
<feature type="compositionally biased region" description="Acidic residues" evidence="1">
    <location>
        <begin position="84"/>
        <end position="95"/>
    </location>
</feature>
<dbReference type="OrthoDB" id="6277804at2759"/>
<dbReference type="PANTHER" id="PTHR33309">
    <property type="entry name" value="KERATIN, ULTRA HIGH-SULFUR MATRIX PROTEIN-LIKE"/>
    <property type="match status" value="1"/>
</dbReference>
<keyword evidence="4" id="KW-1185">Reference proteome</keyword>
<dbReference type="EMBL" id="CACVKT020003087">
    <property type="protein sequence ID" value="CAC5381671.1"/>
    <property type="molecule type" value="Genomic_DNA"/>
</dbReference>
<gene>
    <name evidence="3" type="ORF">MCOR_17544</name>
</gene>
<dbReference type="Pfam" id="PF20700">
    <property type="entry name" value="Mutator"/>
    <property type="match status" value="2"/>
</dbReference>
<dbReference type="PANTHER" id="PTHR33309:SF3">
    <property type="entry name" value="CCHC-TYPE DOMAIN-CONTAINING PROTEIN"/>
    <property type="match status" value="1"/>
</dbReference>
<feature type="compositionally biased region" description="Acidic residues" evidence="1">
    <location>
        <begin position="108"/>
        <end position="141"/>
    </location>
</feature>
<feature type="compositionally biased region" description="Basic residues" evidence="1">
    <location>
        <begin position="1"/>
        <end position="17"/>
    </location>
</feature>
<feature type="domain" description="Mutator-like transposase" evidence="2">
    <location>
        <begin position="147"/>
        <end position="284"/>
    </location>
</feature>
<feature type="compositionally biased region" description="Basic and acidic residues" evidence="1">
    <location>
        <begin position="18"/>
        <end position="35"/>
    </location>
</feature>
<dbReference type="InterPro" id="IPR049012">
    <property type="entry name" value="Mutator_transp_dom"/>
</dbReference>
<evidence type="ECO:0000259" key="2">
    <source>
        <dbReference type="Pfam" id="PF20700"/>
    </source>
</evidence>
<proteinExistence type="predicted"/>
<reference evidence="3 4" key="1">
    <citation type="submission" date="2020-06" db="EMBL/GenBank/DDBJ databases">
        <authorList>
            <person name="Li R."/>
            <person name="Bekaert M."/>
        </authorList>
    </citation>
    <scope>NUCLEOTIDE SEQUENCE [LARGE SCALE GENOMIC DNA]</scope>
    <source>
        <strain evidence="4">wild</strain>
    </source>
</reference>